<evidence type="ECO:0000256" key="5">
    <source>
        <dbReference type="RuleBase" id="RU003832"/>
    </source>
</evidence>
<dbReference type="Proteomes" id="UP001500131">
    <property type="component" value="Unassembled WGS sequence"/>
</dbReference>
<evidence type="ECO:0000256" key="6">
    <source>
        <dbReference type="SAM" id="MobiDB-lite"/>
    </source>
</evidence>
<evidence type="ECO:0000259" key="7">
    <source>
        <dbReference type="Pfam" id="PF00852"/>
    </source>
</evidence>
<proteinExistence type="inferred from homology"/>
<evidence type="ECO:0000256" key="2">
    <source>
        <dbReference type="ARBA" id="ARBA00008919"/>
    </source>
</evidence>
<comment type="subcellular location">
    <subcellularLocation>
        <location evidence="5">Golgi apparatus</location>
        <location evidence="5">Golgi stack membrane</location>
        <topology evidence="5">Single-pass type II membrane protein</topology>
    </subcellularLocation>
</comment>
<dbReference type="Gene3D" id="3.40.50.11660">
    <property type="entry name" value="Glycosyl transferase family 10, C-terminal domain"/>
    <property type="match status" value="1"/>
</dbReference>
<evidence type="ECO:0000256" key="4">
    <source>
        <dbReference type="ARBA" id="ARBA00022679"/>
    </source>
</evidence>
<reference evidence="8 9" key="1">
    <citation type="submission" date="2024-02" db="EMBL/GenBank/DDBJ databases">
        <title>FIRST GENOME SEQUENCES OF Leishmania (Viannia) shawi, Leishmania (Viannia) lindenbergi AND Leishmania (Viannia) utingensis.</title>
        <authorList>
            <person name="Resadore F."/>
            <person name="Custodio M.G.F."/>
            <person name="Boite M.C."/>
            <person name="Cupolillo E."/>
            <person name="Ferreira G.E.M."/>
        </authorList>
    </citation>
    <scope>NUCLEOTIDE SEQUENCE [LARGE SCALE GENOMIC DNA]</scope>
    <source>
        <strain evidence="8 9">MHOM/BR/1966/M15733</strain>
    </source>
</reference>
<dbReference type="GO" id="GO:0032580">
    <property type="term" value="C:Golgi cisterna membrane"/>
    <property type="evidence" value="ECO:0007669"/>
    <property type="project" value="UniProtKB-SubCell"/>
</dbReference>
<dbReference type="Pfam" id="PF00852">
    <property type="entry name" value="Glyco_transf_10"/>
    <property type="match status" value="1"/>
</dbReference>
<feature type="transmembrane region" description="Helical" evidence="5">
    <location>
        <begin position="151"/>
        <end position="170"/>
    </location>
</feature>
<keyword evidence="5" id="KW-0472">Membrane</keyword>
<organism evidence="8 9">
    <name type="scientific">Leishmania lindenbergi</name>
    <dbReference type="NCBI Taxonomy" id="651832"/>
    <lineage>
        <taxon>Eukaryota</taxon>
        <taxon>Discoba</taxon>
        <taxon>Euglenozoa</taxon>
        <taxon>Kinetoplastea</taxon>
        <taxon>Metakinetoplastina</taxon>
        <taxon>Trypanosomatida</taxon>
        <taxon>Trypanosomatidae</taxon>
        <taxon>Leishmaniinae</taxon>
        <taxon>Leishmania</taxon>
    </lineage>
</organism>
<dbReference type="EMBL" id="JBAMZK010000001">
    <property type="protein sequence ID" value="KAL0515370.1"/>
    <property type="molecule type" value="Genomic_DNA"/>
</dbReference>
<keyword evidence="9" id="KW-1185">Reference proteome</keyword>
<feature type="region of interest" description="Disordered" evidence="6">
    <location>
        <begin position="118"/>
        <end position="140"/>
    </location>
</feature>
<dbReference type="InterPro" id="IPR055270">
    <property type="entry name" value="Glyco_tran_10_C"/>
</dbReference>
<dbReference type="InterPro" id="IPR038577">
    <property type="entry name" value="GT10-like_C_sf"/>
</dbReference>
<comment type="pathway">
    <text evidence="1">Protein modification; protein glycosylation.</text>
</comment>
<dbReference type="InterPro" id="IPR001503">
    <property type="entry name" value="Glyco_trans_10"/>
</dbReference>
<keyword evidence="5" id="KW-1133">Transmembrane helix</keyword>
<comment type="caution">
    <text evidence="8">The sequence shown here is derived from an EMBL/GenBank/DDBJ whole genome shotgun (WGS) entry which is preliminary data.</text>
</comment>
<evidence type="ECO:0000313" key="9">
    <source>
        <dbReference type="Proteomes" id="UP001500131"/>
    </source>
</evidence>
<evidence type="ECO:0000313" key="8">
    <source>
        <dbReference type="EMBL" id="KAL0515370.1"/>
    </source>
</evidence>
<dbReference type="EC" id="2.4.1.-" evidence="5"/>
<feature type="domain" description="Fucosyltransferase C-terminal" evidence="7">
    <location>
        <begin position="817"/>
        <end position="882"/>
    </location>
</feature>
<keyword evidence="5" id="KW-0333">Golgi apparatus</keyword>
<protein>
    <recommendedName>
        <fullName evidence="5">Fucosyltransferase</fullName>
        <ecNumber evidence="5">2.4.1.-</ecNumber>
    </recommendedName>
</protein>
<gene>
    <name evidence="8" type="ORF">Q4I31_000546</name>
</gene>
<dbReference type="SUPFAM" id="SSF53756">
    <property type="entry name" value="UDP-Glycosyltransferase/glycogen phosphorylase"/>
    <property type="match status" value="1"/>
</dbReference>
<dbReference type="PANTHER" id="PTHR11929:SF194">
    <property type="entry name" value="ALPHA-(1,3)-FUCOSYLTRANSFERASE 10"/>
    <property type="match status" value="1"/>
</dbReference>
<keyword evidence="4 5" id="KW-0808">Transferase</keyword>
<evidence type="ECO:0000256" key="3">
    <source>
        <dbReference type="ARBA" id="ARBA00022676"/>
    </source>
</evidence>
<keyword evidence="5" id="KW-0812">Transmembrane</keyword>
<comment type="similarity">
    <text evidence="2 5">Belongs to the glycosyltransferase 10 family.</text>
</comment>
<feature type="region of interest" description="Disordered" evidence="6">
    <location>
        <begin position="1"/>
        <end position="80"/>
    </location>
</feature>
<dbReference type="GO" id="GO:0046920">
    <property type="term" value="F:alpha-(1-&gt;3)-fucosyltransferase activity"/>
    <property type="evidence" value="ECO:0007669"/>
    <property type="project" value="TreeGrafter"/>
</dbReference>
<dbReference type="PANTHER" id="PTHR11929">
    <property type="entry name" value="ALPHA- 1,3 -FUCOSYLTRANSFERASE"/>
    <property type="match status" value="1"/>
</dbReference>
<sequence>MKSRARKPLAEATRRAAQPSYQSEDACEADFSHHSSGAVPMPVHAVDVGHDDDTVGTGDGGNAEYIMRGGTVAPGDDATNKRDARVTTNQAGVLWQRCLRLCCVASRHIFHPRVGLAGEKDRRASTPGGEGDNRGSLKTPQRLRRLRADSVLRLLACFTAGLIVVMFLAMRGEEIVGMSQRNAMQVGFWGQPLLDCQCASKELIAEAEQLGSMLAELETTTTTHGGGGNNGHGVAQREPRRLVETLAAVKRWFHAMVFGSARPTKVGCVERNPLSYTFLHREAVPWMTITAAAHRTKKEWSADPRGRESLLPFPVPSSAEERGRLWQELQADPTRIGPGGATEEISVAVSGKWGNFRSYLCDDAPNATPAAEYYLDPVRVSLLDRMNGGKQGRRPAPSVCDGCAFHCVHPRLVRGSCAGRAGVESDASAESCDSGDAAISWAVSLEDVDAGLVHVPSGSGESLEVTRDDLFTCKLLNRKRGRGTGRRVNRYSQDPTNHHLLLSVDVWLTHFDNGLPLFFANDMRASQQGSADGGNVSIKRLMPVHTGFVHGESLQSIPFYSLQTTYWLQYDSVYLQSVVRRPDQVPLMPTASGERAPAPTRFGTWTMTSIQLRDFQLVVYFNQLRRRLLRGEGADAFIALTARDAPAVLPWASVRAADKGSASRAMATGELARLGFELLHGANPMMLPMYGDDMRSPLQPVAWRPQTSAEWSGRAAVGKDARSPPRIRAIAVMISNCRHNRMKWLSELCRYYPVHNYGRCVIPKPIPLPGDAVPTPGIPQCANMSIPSECGRGAIQKRHNDALKSIRMENESLRRGKTTAHKMLHSAKDYGVRCVFRKYRYALPFENSIEDDYVTEKVYNALLSGALPLYIGAMNIADFVPSVLRRSGDEAEQFRGLSVVPVLQMFPLLNETAWRREANSVLESQERDEVMTRQVLRTHAAVLRAQASKIAQVVEGDGAAAKKYASAMASASVVASGLEMAVQASRHVSQHHYMLYTDATYSAETALLRKKYGEPAEANATWADGALSNDSTSAERAFSNPAGTWPLLLTEAKANATDAADRAGHVADGDNIGAVVPLLDDPSAYFLGYSQCSYLQHVHSDARDAISDGAVPKSNYTGTREHLALRTSWLLTPNTARGFLKEAAESRARNVTLAKTRRRAVEVFPELSGDDVMAKRRLRSMPRQAQGDAYSRHFNRVDVPPAAAYERELSATAVPGGAPPPPMNGFAQLAAYLRALDENPGLIDEAGYFDWWRAERMEDLGDAFLSALYQENPLCSICAAALEKKAAQKGGTATGPTHDRSAA</sequence>
<keyword evidence="3 5" id="KW-0328">Glycosyltransferase</keyword>
<name>A0AAW3AZA1_9TRYP</name>
<accession>A0AAW3AZA1</accession>
<evidence type="ECO:0000256" key="1">
    <source>
        <dbReference type="ARBA" id="ARBA00004922"/>
    </source>
</evidence>